<organism evidence="2 3">
    <name type="scientific">Quillaja saponaria</name>
    <name type="common">Soap bark tree</name>
    <dbReference type="NCBI Taxonomy" id="32244"/>
    <lineage>
        <taxon>Eukaryota</taxon>
        <taxon>Viridiplantae</taxon>
        <taxon>Streptophyta</taxon>
        <taxon>Embryophyta</taxon>
        <taxon>Tracheophyta</taxon>
        <taxon>Spermatophyta</taxon>
        <taxon>Magnoliopsida</taxon>
        <taxon>eudicotyledons</taxon>
        <taxon>Gunneridae</taxon>
        <taxon>Pentapetalae</taxon>
        <taxon>rosids</taxon>
        <taxon>fabids</taxon>
        <taxon>Fabales</taxon>
        <taxon>Quillajaceae</taxon>
        <taxon>Quillaja</taxon>
    </lineage>
</organism>
<keyword evidence="2" id="KW-0396">Initiation factor</keyword>
<dbReference type="Proteomes" id="UP001163823">
    <property type="component" value="Chromosome 7"/>
</dbReference>
<feature type="compositionally biased region" description="Polar residues" evidence="1">
    <location>
        <begin position="49"/>
        <end position="64"/>
    </location>
</feature>
<evidence type="ECO:0000256" key="1">
    <source>
        <dbReference type="SAM" id="MobiDB-lite"/>
    </source>
</evidence>
<gene>
    <name evidence="2" type="ORF">O6P43_017618</name>
</gene>
<keyword evidence="3" id="KW-1185">Reference proteome</keyword>
<dbReference type="PANTHER" id="PTHR36045">
    <property type="entry name" value="OS04G0558500 PROTEIN"/>
    <property type="match status" value="1"/>
</dbReference>
<dbReference type="PANTHER" id="PTHR36045:SF2">
    <property type="entry name" value="OS04G0558500 PROTEIN"/>
    <property type="match status" value="1"/>
</dbReference>
<keyword evidence="2" id="KW-0648">Protein biosynthesis</keyword>
<dbReference type="EMBL" id="JARAOO010000007">
    <property type="protein sequence ID" value="KAJ7962384.1"/>
    <property type="molecule type" value="Genomic_DNA"/>
</dbReference>
<proteinExistence type="predicted"/>
<feature type="region of interest" description="Disordered" evidence="1">
    <location>
        <begin position="31"/>
        <end position="69"/>
    </location>
</feature>
<dbReference type="AlphaFoldDB" id="A0AAD7PPK6"/>
<evidence type="ECO:0000313" key="2">
    <source>
        <dbReference type="EMBL" id="KAJ7962384.1"/>
    </source>
</evidence>
<dbReference type="GO" id="GO:0003743">
    <property type="term" value="F:translation initiation factor activity"/>
    <property type="evidence" value="ECO:0007669"/>
    <property type="project" value="UniProtKB-KW"/>
</dbReference>
<reference evidence="2" key="1">
    <citation type="journal article" date="2023" name="Science">
        <title>Elucidation of the pathway for biosynthesis of saponin adjuvants from the soapbark tree.</title>
        <authorList>
            <person name="Reed J."/>
            <person name="Orme A."/>
            <person name="El-Demerdash A."/>
            <person name="Owen C."/>
            <person name="Martin L.B.B."/>
            <person name="Misra R.C."/>
            <person name="Kikuchi S."/>
            <person name="Rejzek M."/>
            <person name="Martin A.C."/>
            <person name="Harkess A."/>
            <person name="Leebens-Mack J."/>
            <person name="Louveau T."/>
            <person name="Stephenson M.J."/>
            <person name="Osbourn A."/>
        </authorList>
    </citation>
    <scope>NUCLEOTIDE SEQUENCE</scope>
    <source>
        <strain evidence="2">S10</strain>
    </source>
</reference>
<sequence length="118" mass="13037">MAEKIIDYRASLPDQLKNTFALVLATQRPLIPDVSDPGTFAGTKPDTAEQATPSKVRSSAQEGQESAGKMQLLKDQISTNVSAMPVVLKRMQDCIAKIDKLDSYSEIIRPAFKRERTK</sequence>
<accession>A0AAD7PPK6</accession>
<protein>
    <submittedName>
        <fullName evidence="2">Eukaryotic translation initiation factor 3 subunit C like</fullName>
    </submittedName>
</protein>
<name>A0AAD7PPK6_QUISA</name>
<comment type="caution">
    <text evidence="2">The sequence shown here is derived from an EMBL/GenBank/DDBJ whole genome shotgun (WGS) entry which is preliminary data.</text>
</comment>
<evidence type="ECO:0000313" key="3">
    <source>
        <dbReference type="Proteomes" id="UP001163823"/>
    </source>
</evidence>
<dbReference type="KEGG" id="qsa:O6P43_017618"/>